<keyword evidence="2" id="KW-1185">Reference proteome</keyword>
<comment type="caution">
    <text evidence="1">The sequence shown here is derived from an EMBL/GenBank/DDBJ whole genome shotgun (WGS) entry which is preliminary data.</text>
</comment>
<accession>E1JXF4</accession>
<sequence length="128" mass="14045">MATKVALPPSVEEIPGLLNPQACRDWLFRQLHPTGPACPSCNRTIEDSRAVRRFFAGRIISCDACDTRFGPITGTIFSGTQMFAEDLAAMLVLFGMGQRDADIASALDLHRATVSRWRRTLNEHGAAL</sequence>
<dbReference type="Pfam" id="PF13384">
    <property type="entry name" value="HTH_23"/>
    <property type="match status" value="1"/>
</dbReference>
<organism evidence="1 2">
    <name type="scientific">Solidesulfovibrio fructosivorans JJ]</name>
    <dbReference type="NCBI Taxonomy" id="596151"/>
    <lineage>
        <taxon>Bacteria</taxon>
        <taxon>Pseudomonadati</taxon>
        <taxon>Thermodesulfobacteriota</taxon>
        <taxon>Desulfovibrionia</taxon>
        <taxon>Desulfovibrionales</taxon>
        <taxon>Desulfovibrionaceae</taxon>
        <taxon>Solidesulfovibrio</taxon>
    </lineage>
</organism>
<dbReference type="Proteomes" id="UP000006250">
    <property type="component" value="Unassembled WGS sequence"/>
</dbReference>
<dbReference type="RefSeq" id="WP_005994001.1">
    <property type="nucleotide sequence ID" value="NZ_AECZ01000014.1"/>
</dbReference>
<dbReference type="EMBL" id="AECZ01000014">
    <property type="protein sequence ID" value="EFL50931.1"/>
    <property type="molecule type" value="Genomic_DNA"/>
</dbReference>
<evidence type="ECO:0008006" key="3">
    <source>
        <dbReference type="Google" id="ProtNLM"/>
    </source>
</evidence>
<dbReference type="eggNOG" id="ENOG50318R5">
    <property type="taxonomic scope" value="Bacteria"/>
</dbReference>
<dbReference type="AlphaFoldDB" id="E1JXF4"/>
<protein>
    <recommendedName>
        <fullName evidence="3">Transposase zinc-ribbon domain-containing protein</fullName>
    </recommendedName>
</protein>
<evidence type="ECO:0000313" key="1">
    <source>
        <dbReference type="EMBL" id="EFL50931.1"/>
    </source>
</evidence>
<reference evidence="1 2" key="1">
    <citation type="submission" date="2010-08" db="EMBL/GenBank/DDBJ databases">
        <title>The draft genome of Desulfovibrio fructosovorans JJ.</title>
        <authorList>
            <consortium name="US DOE Joint Genome Institute (JGI-PGF)"/>
            <person name="Lucas S."/>
            <person name="Copeland A."/>
            <person name="Lapidus A."/>
            <person name="Cheng J.-F."/>
            <person name="Bruce D."/>
            <person name="Goodwin L."/>
            <person name="Pitluck S."/>
            <person name="Land M.L."/>
            <person name="Hauser L."/>
            <person name="Chang Y.-J."/>
            <person name="Jeffries C."/>
            <person name="Wall J.D."/>
            <person name="Stahl D.A."/>
            <person name="Arkin A.P."/>
            <person name="Dehal P."/>
            <person name="Stolyar S.M."/>
            <person name="Hazen T.C."/>
            <person name="Woyke T.J."/>
        </authorList>
    </citation>
    <scope>NUCLEOTIDE SEQUENCE [LARGE SCALE GENOMIC DNA]</scope>
    <source>
        <strain evidence="1 2">JJ</strain>
    </source>
</reference>
<name>E1JXF4_SOLFR</name>
<evidence type="ECO:0000313" key="2">
    <source>
        <dbReference type="Proteomes" id="UP000006250"/>
    </source>
</evidence>
<dbReference type="STRING" id="596151.DesfrDRAFT_2303"/>
<proteinExistence type="predicted"/>
<dbReference type="OrthoDB" id="271821at2"/>
<gene>
    <name evidence="1" type="ORF">DesfrDRAFT_2303</name>
</gene>